<feature type="domain" description="Rnh202 triple barrel" evidence="10">
    <location>
        <begin position="44"/>
        <end position="103"/>
    </location>
</feature>
<evidence type="ECO:0000256" key="1">
    <source>
        <dbReference type="ARBA" id="ARBA00004123"/>
    </source>
</evidence>
<dbReference type="Pfam" id="PF09468">
    <property type="entry name" value="RNase_H2-Ydr279"/>
    <property type="match status" value="1"/>
</dbReference>
<dbReference type="InterPro" id="IPR041195">
    <property type="entry name" value="Rnh202_N"/>
</dbReference>
<sequence>MSKKATRSTKPKPDPDAVPQKPTVSAAKKVFYIADNLLQAEDGEQRMRLERFYHPGKGQLAWFITHQDRHIMEVLEYAEPRRSWLLNNEVCSNGRTYMTTPFDATLLALHHLRKHCSQRAMSLDSIGVDESDTSVNRLLTKFTNATSLKCVSDVKVSGDLTFYKYNAERTLAWLALKTRGIVAVLKAKQVHCGLGAKSENYVRSEKLVTETDVNEMDYMRMACDYVGRYLDADLHEELTRYLHIPSEIQALVEEKSTAQKRKSQQGQQGANSKKIKLANGEDAASKLRNSSLLDSDDAKESVTSPPTPAPLKERTMTAKEKALAKGAKGSKSIASFFKAK</sequence>
<dbReference type="GO" id="GO:0005654">
    <property type="term" value="C:nucleoplasm"/>
    <property type="evidence" value="ECO:0007669"/>
    <property type="project" value="TreeGrafter"/>
</dbReference>
<evidence type="ECO:0000256" key="4">
    <source>
        <dbReference type="ARBA" id="ARBA00019062"/>
    </source>
</evidence>
<protein>
    <recommendedName>
        <fullName evidence="4">Ribonuclease H2 subunit B</fullName>
    </recommendedName>
    <alternativeName>
        <fullName evidence="7">Ribonuclease HI subunit B</fullName>
    </alternativeName>
</protein>
<feature type="domain" description="Ribonuclease H2 subunit B wHTH" evidence="9">
    <location>
        <begin position="109"/>
        <end position="238"/>
    </location>
</feature>
<evidence type="ECO:0000259" key="10">
    <source>
        <dbReference type="Pfam" id="PF17745"/>
    </source>
</evidence>
<evidence type="ECO:0000256" key="3">
    <source>
        <dbReference type="ARBA" id="ARBA00011277"/>
    </source>
</evidence>
<accession>A0A6P8YGG2</accession>
<dbReference type="Pfam" id="PF17745">
    <property type="entry name" value="Ydr279_N"/>
    <property type="match status" value="1"/>
</dbReference>
<gene>
    <name evidence="12" type="primary">LOC117569332</name>
</gene>
<organism evidence="11 12">
    <name type="scientific">Drosophila albomicans</name>
    <name type="common">Fruit fly</name>
    <dbReference type="NCBI Taxonomy" id="7291"/>
    <lineage>
        <taxon>Eukaryota</taxon>
        <taxon>Metazoa</taxon>
        <taxon>Ecdysozoa</taxon>
        <taxon>Arthropoda</taxon>
        <taxon>Hexapoda</taxon>
        <taxon>Insecta</taxon>
        <taxon>Pterygota</taxon>
        <taxon>Neoptera</taxon>
        <taxon>Endopterygota</taxon>
        <taxon>Diptera</taxon>
        <taxon>Brachycera</taxon>
        <taxon>Muscomorpha</taxon>
        <taxon>Ephydroidea</taxon>
        <taxon>Drosophilidae</taxon>
        <taxon>Drosophila</taxon>
    </lineage>
</organism>
<comment type="similarity">
    <text evidence="2">Belongs to the RNase H2 subunit B family.</text>
</comment>
<keyword evidence="5" id="KW-0539">Nucleus</keyword>
<comment type="function">
    <text evidence="6">Non catalytic subunit of RNase H2, an endonuclease that specifically degrades the RNA of RNA:DNA hybrids. Participates in DNA replication, possibly by mediating the removal of lagging-strand Okazaki fragment RNA primers during DNA replication. Mediates the excision of single ribonucleotides from DNA:RNA duplexes.</text>
</comment>
<evidence type="ECO:0000256" key="7">
    <source>
        <dbReference type="ARBA" id="ARBA00033464"/>
    </source>
</evidence>
<dbReference type="Proteomes" id="UP000515160">
    <property type="component" value="Chromosome 3"/>
</dbReference>
<feature type="compositionally biased region" description="Basic and acidic residues" evidence="8">
    <location>
        <begin position="311"/>
        <end position="323"/>
    </location>
</feature>
<comment type="subunit">
    <text evidence="3">The RNase H2 complex is a heterotrimer composed of the catalytic subunit RNASEH2A and the non-catalytic subunits RNASEH2B and RNASEH2C.</text>
</comment>
<dbReference type="RefSeq" id="XP_034106352.1">
    <property type="nucleotide sequence ID" value="XM_034250461.2"/>
</dbReference>
<dbReference type="AlphaFoldDB" id="A0A6P8YGG2"/>
<comment type="subcellular location">
    <subcellularLocation>
        <location evidence="1">Nucleus</location>
    </subcellularLocation>
</comment>
<dbReference type="CDD" id="cd09270">
    <property type="entry name" value="RNase_H2-B"/>
    <property type="match status" value="1"/>
</dbReference>
<evidence type="ECO:0000313" key="11">
    <source>
        <dbReference type="Proteomes" id="UP000515160"/>
    </source>
</evidence>
<name>A0A6P8YGG2_DROAB</name>
<feature type="region of interest" description="Disordered" evidence="8">
    <location>
        <begin position="255"/>
        <end position="340"/>
    </location>
</feature>
<dbReference type="PANTHER" id="PTHR13383">
    <property type="entry name" value="RIBONUCLEASE H2 SUBUNIT B"/>
    <property type="match status" value="1"/>
</dbReference>
<evidence type="ECO:0000256" key="8">
    <source>
        <dbReference type="SAM" id="MobiDB-lite"/>
    </source>
</evidence>
<evidence type="ECO:0000259" key="9">
    <source>
        <dbReference type="Pfam" id="PF09468"/>
    </source>
</evidence>
<dbReference type="InterPro" id="IPR019024">
    <property type="entry name" value="RNase_H2_suB_wHTH"/>
</dbReference>
<feature type="compositionally biased region" description="Low complexity" evidence="8">
    <location>
        <begin position="324"/>
        <end position="340"/>
    </location>
</feature>
<evidence type="ECO:0000256" key="6">
    <source>
        <dbReference type="ARBA" id="ARBA00024778"/>
    </source>
</evidence>
<dbReference type="FunFam" id="1.10.20.120:FF:000002">
    <property type="entry name" value="Ribonuclease H2 subunit B"/>
    <property type="match status" value="1"/>
</dbReference>
<reference evidence="12" key="1">
    <citation type="submission" date="2025-08" db="UniProtKB">
        <authorList>
            <consortium name="RefSeq"/>
        </authorList>
    </citation>
    <scope>IDENTIFICATION</scope>
    <source>
        <strain evidence="12">15112-1751.03</strain>
        <tissue evidence="12">Whole Adult</tissue>
    </source>
</reference>
<dbReference type="PANTHER" id="PTHR13383:SF11">
    <property type="entry name" value="RIBONUCLEASE H2 SUBUNIT B"/>
    <property type="match status" value="1"/>
</dbReference>
<keyword evidence="11" id="KW-1185">Reference proteome</keyword>
<evidence type="ECO:0000256" key="5">
    <source>
        <dbReference type="ARBA" id="ARBA00023242"/>
    </source>
</evidence>
<proteinExistence type="inferred from homology"/>
<feature type="region of interest" description="Disordered" evidence="8">
    <location>
        <begin position="1"/>
        <end position="22"/>
    </location>
</feature>
<feature type="compositionally biased region" description="Basic residues" evidence="8">
    <location>
        <begin position="1"/>
        <end position="10"/>
    </location>
</feature>
<dbReference type="GeneID" id="117569332"/>
<dbReference type="GO" id="GO:0032299">
    <property type="term" value="C:ribonuclease H2 complex"/>
    <property type="evidence" value="ECO:0007669"/>
    <property type="project" value="InterPro"/>
</dbReference>
<evidence type="ECO:0000313" key="12">
    <source>
        <dbReference type="RefSeq" id="XP_034106352.1"/>
    </source>
</evidence>
<dbReference type="OrthoDB" id="29098at2759"/>
<dbReference type="InterPro" id="IPR040456">
    <property type="entry name" value="RNase_H2_suB"/>
</dbReference>
<dbReference type="GO" id="GO:0006401">
    <property type="term" value="P:RNA catabolic process"/>
    <property type="evidence" value="ECO:0007669"/>
    <property type="project" value="TreeGrafter"/>
</dbReference>
<evidence type="ECO:0000256" key="2">
    <source>
        <dbReference type="ARBA" id="ARBA00009823"/>
    </source>
</evidence>
<dbReference type="Gene3D" id="1.10.20.120">
    <property type="match status" value="1"/>
</dbReference>
<dbReference type="Gene3D" id="2.20.25.530">
    <property type="match status" value="1"/>
</dbReference>